<dbReference type="RefSeq" id="WP_072639349.1">
    <property type="nucleotide sequence ID" value="NZ_CP018228.1"/>
</dbReference>
<organism evidence="1 2">
    <name type="scientific">Rhizobium leguminosarum</name>
    <dbReference type="NCBI Taxonomy" id="384"/>
    <lineage>
        <taxon>Bacteria</taxon>
        <taxon>Pseudomonadati</taxon>
        <taxon>Pseudomonadota</taxon>
        <taxon>Alphaproteobacteria</taxon>
        <taxon>Hyphomicrobiales</taxon>
        <taxon>Rhizobiaceae</taxon>
        <taxon>Rhizobium/Agrobacterium group</taxon>
        <taxon>Rhizobium</taxon>
    </lineage>
</organism>
<dbReference type="AlphaFoldDB" id="A0A1L3ZB69"/>
<protein>
    <submittedName>
        <fullName evidence="1">Uncharacterized protein</fullName>
    </submittedName>
</protein>
<accession>A0A1L3ZB69</accession>
<gene>
    <name evidence="1" type="ORF">BMW22_15885</name>
</gene>
<name>A0A1L3ZB69_RHILE</name>
<reference evidence="1 2" key="1">
    <citation type="submission" date="2016-11" db="EMBL/GenBank/DDBJ databases">
        <title>Rhizobium leguminosarum bv. viciae strain Vaf12 isolated from Vavilovia formosa root nodules from Russia, Dagestan.</title>
        <authorList>
            <person name="Kimeklis A."/>
        </authorList>
    </citation>
    <scope>NUCLEOTIDE SEQUENCE [LARGE SCALE GENOMIC DNA]</scope>
    <source>
        <strain evidence="1 2">Vaf-108</strain>
    </source>
</reference>
<evidence type="ECO:0000313" key="1">
    <source>
        <dbReference type="EMBL" id="API52904.1"/>
    </source>
</evidence>
<dbReference type="EMBL" id="CP018228">
    <property type="protein sequence ID" value="API52904.1"/>
    <property type="molecule type" value="Genomic_DNA"/>
</dbReference>
<sequence>MTPARRHHLAALHQASAAEEVGSVRYGLTRHPAIVVAIADRTIEHQIWAERYAAYGREQLGISDEHQLYA</sequence>
<proteinExistence type="predicted"/>
<dbReference type="Proteomes" id="UP000183050">
    <property type="component" value="Chromosome"/>
</dbReference>
<evidence type="ECO:0000313" key="2">
    <source>
        <dbReference type="Proteomes" id="UP000183050"/>
    </source>
</evidence>